<dbReference type="Pfam" id="PF21461">
    <property type="entry name" value="HL_N-beta"/>
    <property type="match status" value="1"/>
</dbReference>
<evidence type="ECO:0000259" key="4">
    <source>
        <dbReference type="PROSITE" id="PS51272"/>
    </source>
</evidence>
<evidence type="ECO:0000313" key="6">
    <source>
        <dbReference type="Proteomes" id="UP000245998"/>
    </source>
</evidence>
<feature type="domain" description="SLH" evidence="4">
    <location>
        <begin position="29"/>
        <end position="92"/>
    </location>
</feature>
<feature type="domain" description="SLH" evidence="4">
    <location>
        <begin position="93"/>
        <end position="155"/>
    </location>
</feature>
<feature type="compositionally biased region" description="Basic and acidic residues" evidence="2">
    <location>
        <begin position="224"/>
        <end position="239"/>
    </location>
</feature>
<protein>
    <recommendedName>
        <fullName evidence="4">SLH domain-containing protein</fullName>
    </recommendedName>
</protein>
<organism evidence="5 6">
    <name type="scientific">Pueribacillus theae</name>
    <dbReference type="NCBI Taxonomy" id="2171751"/>
    <lineage>
        <taxon>Bacteria</taxon>
        <taxon>Bacillati</taxon>
        <taxon>Bacillota</taxon>
        <taxon>Bacilli</taxon>
        <taxon>Bacillales</taxon>
        <taxon>Bacillaceae</taxon>
        <taxon>Pueribacillus</taxon>
    </lineage>
</organism>
<dbReference type="RefSeq" id="WP_116553471.1">
    <property type="nucleotide sequence ID" value="NZ_QCZG01000004.1"/>
</dbReference>
<dbReference type="PANTHER" id="PTHR43308:SF5">
    <property type="entry name" value="S-LAYER PROTEIN _ PEPTIDOGLYCAN ENDO-BETA-N-ACETYLGLUCOSAMINIDASE"/>
    <property type="match status" value="1"/>
</dbReference>
<sequence>MKFKKTILSLMAAGMMISPTLAGAKENGKNISFSDLPKTESHYKEVMYFANKGTITGYGNGIFKPYQDISRQHVAVILARELNLPVPKDIKKVLSIYSDVSTKHDYAKEIAAVTQAGIYKGNNGKFNPNTNITREQLATVFNRGFDLAQRDAKKVKINLKNVDPSHKDSVQVFANLGLTVKLNDFEPRNNLKRAQFASFLYRTLEVLGEFDNEGNTGGTGNDGGGDKGTDDKGTDDKDKGTDIDRVYFPSMYLDLSLVEGDTQKVDLLADLKNNGGTHIINDKATFNMSNSSVAAYKDGVITAKKAGETTLTATYQGQKAEIRIRVLDKQGMKLNWYGFKQHMYVGDSQSFTLSIRDLNDNKVRPIEDGELNSVTFEIADPSIISIANGKITALKEGQTKVTVKYQGVETSEVIQVRNDLEELKGFRIEAALNYELFKNSPTKHLVLDAWIDAGIGMTENEIEQALEEAYNSDKPVVRENAAFYYEKEKGIMQVRYLRQEK</sequence>
<dbReference type="InterPro" id="IPR001119">
    <property type="entry name" value="SLH_dom"/>
</dbReference>
<comment type="caution">
    <text evidence="5">The sequence shown here is derived from an EMBL/GenBank/DDBJ whole genome shotgun (WGS) entry which is preliminary data.</text>
</comment>
<keyword evidence="6" id="KW-1185">Reference proteome</keyword>
<dbReference type="PROSITE" id="PS51272">
    <property type="entry name" value="SLH"/>
    <property type="match status" value="2"/>
</dbReference>
<reference evidence="5 6" key="1">
    <citation type="submission" date="2018-04" db="EMBL/GenBank/DDBJ databases">
        <title>Camelliibacillus theae gen. nov., sp. nov., isolated from Pu'er tea.</title>
        <authorList>
            <person name="Niu L."/>
        </authorList>
    </citation>
    <scope>NUCLEOTIDE SEQUENCE [LARGE SCALE GENOMIC DNA]</scope>
    <source>
        <strain evidence="5 6">T8</strain>
    </source>
</reference>
<accession>A0A2U1K5X4</accession>
<evidence type="ECO:0000256" key="1">
    <source>
        <dbReference type="ARBA" id="ARBA00022729"/>
    </source>
</evidence>
<feature type="signal peptide" evidence="3">
    <location>
        <begin position="1"/>
        <end position="24"/>
    </location>
</feature>
<gene>
    <name evidence="5" type="ORF">DCC39_03340</name>
</gene>
<dbReference type="InterPro" id="IPR048734">
    <property type="entry name" value="HL_N-beta"/>
</dbReference>
<dbReference type="Proteomes" id="UP000245998">
    <property type="component" value="Unassembled WGS sequence"/>
</dbReference>
<evidence type="ECO:0000256" key="3">
    <source>
        <dbReference type="SAM" id="SignalP"/>
    </source>
</evidence>
<keyword evidence="1 3" id="KW-0732">Signal</keyword>
<dbReference type="Pfam" id="PF00395">
    <property type="entry name" value="SLH"/>
    <property type="match status" value="2"/>
</dbReference>
<dbReference type="OrthoDB" id="9809781at2"/>
<dbReference type="EMBL" id="QCZG01000004">
    <property type="protein sequence ID" value="PWA12917.1"/>
    <property type="molecule type" value="Genomic_DNA"/>
</dbReference>
<evidence type="ECO:0000313" key="5">
    <source>
        <dbReference type="EMBL" id="PWA12917.1"/>
    </source>
</evidence>
<dbReference type="AlphaFoldDB" id="A0A2U1K5X4"/>
<feature type="chain" id="PRO_5015643097" description="SLH domain-containing protein" evidence="3">
    <location>
        <begin position="25"/>
        <end position="501"/>
    </location>
</feature>
<dbReference type="PANTHER" id="PTHR43308">
    <property type="entry name" value="OUTER MEMBRANE PROTEIN ALPHA-RELATED"/>
    <property type="match status" value="1"/>
</dbReference>
<dbReference type="InterPro" id="IPR051465">
    <property type="entry name" value="Cell_Envelope_Struct_Comp"/>
</dbReference>
<name>A0A2U1K5X4_9BACI</name>
<dbReference type="Gene3D" id="2.60.40.1080">
    <property type="match status" value="2"/>
</dbReference>
<feature type="region of interest" description="Disordered" evidence="2">
    <location>
        <begin position="211"/>
        <end position="239"/>
    </location>
</feature>
<evidence type="ECO:0000256" key="2">
    <source>
        <dbReference type="SAM" id="MobiDB-lite"/>
    </source>
</evidence>
<proteinExistence type="predicted"/>